<evidence type="ECO:0000313" key="2">
    <source>
        <dbReference type="EMBL" id="ADP32585.1"/>
    </source>
</evidence>
<evidence type="ECO:0000313" key="3">
    <source>
        <dbReference type="Proteomes" id="UP000006867"/>
    </source>
</evidence>
<dbReference type="SUPFAM" id="SSF55729">
    <property type="entry name" value="Acyl-CoA N-acyltransferases (Nat)"/>
    <property type="match status" value="1"/>
</dbReference>
<dbReference type="GeneID" id="92917265"/>
<dbReference type="InterPro" id="IPR016181">
    <property type="entry name" value="Acyl_CoA_acyltransferase"/>
</dbReference>
<sequence length="166" mass="19310">MFTETIEKNREELKEELNQLEIQMYRMQENIKDISKDSRVLGIDQSKDEDWLIVSSIDDGQTCKIMLTDCETAYRGRSRFSLVASYQNDAIHIGDIKGPPNLGYGSICIKFLKEIARDHNIPKVTGDIAKRDWDHVERLIHFYEKHHFEVSVDYDSQSGGIKWVDL</sequence>
<feature type="coiled-coil region" evidence="1">
    <location>
        <begin position="3"/>
        <end position="37"/>
    </location>
</feature>
<evidence type="ECO:0000256" key="1">
    <source>
        <dbReference type="SAM" id="Coils"/>
    </source>
</evidence>
<dbReference type="Proteomes" id="UP000006867">
    <property type="component" value="Chromosome"/>
</dbReference>
<protein>
    <recommendedName>
        <fullName evidence="4">N-acetyltransferase</fullName>
    </recommendedName>
</protein>
<organism evidence="2 3">
    <name type="scientific">Bacillus atrophaeus (strain 1942)</name>
    <dbReference type="NCBI Taxonomy" id="720555"/>
    <lineage>
        <taxon>Bacteria</taxon>
        <taxon>Bacillati</taxon>
        <taxon>Bacillota</taxon>
        <taxon>Bacilli</taxon>
        <taxon>Bacillales</taxon>
        <taxon>Bacillaceae</taxon>
        <taxon>Bacillus</taxon>
    </lineage>
</organism>
<reference evidence="2 3" key="1">
    <citation type="journal article" date="2011" name="Front. Microbiol.">
        <title>Genomic signatures of strain selection and enhancement in Bacillus atrophaeus var. globigii, a historical biowarfare simulant.</title>
        <authorList>
            <person name="Gibbons H.S."/>
            <person name="Broomall S.M."/>
            <person name="McNew L.A."/>
            <person name="Daligault H."/>
            <person name="Chapman C."/>
            <person name="Bruce D."/>
            <person name="Karavis M."/>
            <person name="Krepps M."/>
            <person name="McGregor P.A."/>
            <person name="Hong C."/>
            <person name="Park K.H."/>
            <person name="Akmal A."/>
            <person name="Feldman A."/>
            <person name="Lin J.S."/>
            <person name="Chang W.E."/>
            <person name="Higgs B.W."/>
            <person name="Demirev P."/>
            <person name="Lindquist J."/>
            <person name="Liem A."/>
            <person name="Fochler E."/>
            <person name="Read T.D."/>
            <person name="Tapia R."/>
            <person name="Johnson S."/>
            <person name="Bishop-Lilly K.A."/>
            <person name="Detter C."/>
            <person name="Han C."/>
            <person name="Sozhamannan S."/>
            <person name="Rosenzweig C.N."/>
            <person name="Skowronski E.W."/>
        </authorList>
    </citation>
    <scope>NUCLEOTIDE SEQUENCE [LARGE SCALE GENOMIC DNA]</scope>
    <source>
        <strain evidence="2 3">1942</strain>
    </source>
</reference>
<gene>
    <name evidence="2" type="ordered locus">BATR1942_08250</name>
</gene>
<evidence type="ECO:0008006" key="4">
    <source>
        <dbReference type="Google" id="ProtNLM"/>
    </source>
</evidence>
<proteinExistence type="predicted"/>
<accession>A0ABM5LXJ7</accession>
<dbReference type="RefSeq" id="WP_003325814.1">
    <property type="nucleotide sequence ID" value="NC_014639.1"/>
</dbReference>
<name>A0ABM5LXJ7_BACA1</name>
<dbReference type="Gene3D" id="3.40.630.30">
    <property type="match status" value="1"/>
</dbReference>
<keyword evidence="3" id="KW-1185">Reference proteome</keyword>
<dbReference type="EMBL" id="CP002207">
    <property type="protein sequence ID" value="ADP32585.1"/>
    <property type="molecule type" value="Genomic_DNA"/>
</dbReference>
<keyword evidence="1" id="KW-0175">Coiled coil</keyword>